<dbReference type="RefSeq" id="WP_242153025.1">
    <property type="nucleotide sequence ID" value="NZ_CP093379.1"/>
</dbReference>
<name>A0ABY3X3L0_9GAMM</name>
<dbReference type="EMBL" id="CP093379">
    <property type="protein sequence ID" value="UNM97466.1"/>
    <property type="molecule type" value="Genomic_DNA"/>
</dbReference>
<dbReference type="CDD" id="cd16440">
    <property type="entry name" value="beta_Kdo_transferase_KpsC_1"/>
    <property type="match status" value="1"/>
</dbReference>
<protein>
    <submittedName>
        <fullName evidence="1">Capsular polysaccharide biosynthesis protein</fullName>
    </submittedName>
</protein>
<dbReference type="CDD" id="cd16439">
    <property type="entry name" value="beta_Kdo_transferase_KpsC_2"/>
    <property type="match status" value="1"/>
</dbReference>
<proteinExistence type="predicted"/>
<dbReference type="InterPro" id="IPR007833">
    <property type="entry name" value="Capsule_polysaccharide_synth"/>
</dbReference>
<reference evidence="1 2" key="1">
    <citation type="submission" date="2022-03" db="EMBL/GenBank/DDBJ databases">
        <title>Ignatzschineria rhizosphaerae HR5S32.</title>
        <authorList>
            <person name="Sun J.Q."/>
            <person name="Feng J.Y."/>
        </authorList>
    </citation>
    <scope>NUCLEOTIDE SEQUENCE [LARGE SCALE GENOMIC DNA]</scope>
    <source>
        <strain evidence="1 2">HR5S32</strain>
    </source>
</reference>
<gene>
    <name evidence="1" type="ORF">MMG00_06385</name>
</gene>
<evidence type="ECO:0000313" key="2">
    <source>
        <dbReference type="Proteomes" id="UP000829542"/>
    </source>
</evidence>
<dbReference type="Proteomes" id="UP000829542">
    <property type="component" value="Chromosome"/>
</dbReference>
<dbReference type="Pfam" id="PF05159">
    <property type="entry name" value="Capsule_synth"/>
    <property type="match status" value="3"/>
</dbReference>
<accession>A0ABY3X3L0</accession>
<keyword evidence="2" id="KW-1185">Reference proteome</keyword>
<organism evidence="1 2">
    <name type="scientific">Ignatzschineria rhizosphaerae</name>
    <dbReference type="NCBI Taxonomy" id="2923279"/>
    <lineage>
        <taxon>Bacteria</taxon>
        <taxon>Pseudomonadati</taxon>
        <taxon>Pseudomonadota</taxon>
        <taxon>Gammaproteobacteria</taxon>
        <taxon>Cardiobacteriales</taxon>
        <taxon>Ignatzschineriaceae</taxon>
        <taxon>Ignatzschineria</taxon>
    </lineage>
</organism>
<sequence>MKQIKIPYLSHGLWRRLSRWRSFFADYKISVGNRAEESSILGWGYKPSGKRAIRIAEMSSVNSALLIEDGFLRSMDLGVNGDDPLSLVVDDLGIYYDTTKPSSLEQLILDKENLVEDLADAAGAMSLIFENKLTKYNHILEGLPAHLSFPKTKKHVLVIDQTFGDMSLVYGSATAQTFQEMLESAIVENPTAKIWIKIHPDVLVGKRQGHYSDFLARYQKNRDKHPNIEFLAEDIHPHSLLERMDKVYAVTSQMGFEALLYGKEVITFGIPWYAGWGLTDDRNLQVSAPEFKSRRQHRTLLELFTASYLQYCRYINPFTNERGTIFDVIDYLIMMKEREKLLQGEIWIVGLSWWKRQIMTPFLKTTANQLRFFKSEEVLKKAFAEKSTCHMRLLLWGKKFLSLEAWASDNHITVLRMEDGFIRSVGLGSNLVAPRSLVIDDLGIYFDASKPSRLEMILEKSDFNLKVLAEAKSLQTQLIAEKIGKYNVGNSKITQQLPVDKPVLLVPGQVEDDASIQTGTREICTNLGLLKHVRENNPQAYIIYKPHPDVVSGNRIGNIPDNIALQFADSVMPETDIMVLIEQCKEVHTMTSLAGFEALLRDKKVFCYGIPFYAGWGLTTDLYQLEGRRKRRLSLLELIAGTLLLYPEYLNIQTGKLTNAKVTLEALSQERAKQQGPSKLKTTWPVRKYRQLLGLLQTLKW</sequence>
<evidence type="ECO:0000313" key="1">
    <source>
        <dbReference type="EMBL" id="UNM97466.1"/>
    </source>
</evidence>